<evidence type="ECO:0000256" key="8">
    <source>
        <dbReference type="ARBA" id="ARBA00022927"/>
    </source>
</evidence>
<evidence type="ECO:0000313" key="11">
    <source>
        <dbReference type="EMBL" id="ORE86242.1"/>
    </source>
</evidence>
<keyword evidence="12" id="KW-1185">Reference proteome</keyword>
<comment type="caution">
    <text evidence="11">The sequence shown here is derived from an EMBL/GenBank/DDBJ whole genome shotgun (WGS) entry which is preliminary data.</text>
</comment>
<evidence type="ECO:0000256" key="7">
    <source>
        <dbReference type="ARBA" id="ARBA00022692"/>
    </source>
</evidence>
<evidence type="ECO:0000256" key="1">
    <source>
        <dbReference type="ARBA" id="ARBA00004533"/>
    </source>
</evidence>
<keyword evidence="5" id="KW-1003">Cell membrane</keyword>
<accession>A0A1Y1SC96</accession>
<proteinExistence type="inferred from homology"/>
<evidence type="ECO:0000256" key="10">
    <source>
        <dbReference type="ARBA" id="ARBA00030772"/>
    </source>
</evidence>
<dbReference type="EMBL" id="AQQV01000003">
    <property type="protein sequence ID" value="ORE86242.1"/>
    <property type="molecule type" value="Genomic_DNA"/>
</dbReference>
<dbReference type="STRING" id="1317117.ATO7_13133"/>
<evidence type="ECO:0000256" key="2">
    <source>
        <dbReference type="ARBA" id="ARBA00007208"/>
    </source>
</evidence>
<evidence type="ECO:0000313" key="12">
    <source>
        <dbReference type="Proteomes" id="UP000192342"/>
    </source>
</evidence>
<evidence type="ECO:0000256" key="3">
    <source>
        <dbReference type="ARBA" id="ARBA00021563"/>
    </source>
</evidence>
<evidence type="ECO:0000256" key="6">
    <source>
        <dbReference type="ARBA" id="ARBA00022519"/>
    </source>
</evidence>
<reference evidence="11 12" key="1">
    <citation type="submission" date="2013-04" db="EMBL/GenBank/DDBJ databases">
        <title>Oceanococcus atlanticus 22II-S10r2 Genome Sequencing.</title>
        <authorList>
            <person name="Lai Q."/>
            <person name="Li G."/>
            <person name="Shao Z."/>
        </authorList>
    </citation>
    <scope>NUCLEOTIDE SEQUENCE [LARGE SCALE GENOMIC DNA]</scope>
    <source>
        <strain evidence="11 12">22II-S10r2</strain>
    </source>
</reference>
<evidence type="ECO:0000256" key="4">
    <source>
        <dbReference type="ARBA" id="ARBA00022448"/>
    </source>
</evidence>
<protein>
    <recommendedName>
        <fullName evidence="3">Type II secretion system protein N</fullName>
    </recommendedName>
    <alternativeName>
        <fullName evidence="10">General secretion pathway protein N</fullName>
    </alternativeName>
</protein>
<dbReference type="GO" id="GO:0015627">
    <property type="term" value="C:type II protein secretion system complex"/>
    <property type="evidence" value="ECO:0007669"/>
    <property type="project" value="InterPro"/>
</dbReference>
<organism evidence="11 12">
    <name type="scientific">Oceanococcus atlanticus</name>
    <dbReference type="NCBI Taxonomy" id="1317117"/>
    <lineage>
        <taxon>Bacteria</taxon>
        <taxon>Pseudomonadati</taxon>
        <taxon>Pseudomonadota</taxon>
        <taxon>Gammaproteobacteria</taxon>
        <taxon>Chromatiales</taxon>
        <taxon>Oceanococcaceae</taxon>
        <taxon>Oceanococcus</taxon>
    </lineage>
</organism>
<comment type="similarity">
    <text evidence="2">Belongs to the GSP N family.</text>
</comment>
<sequence length="256" mass="27746">MTWKIVVALFVGVLLGLVTQAPVNKILPRVLPDSAGVELYELDGTLLDGHAGYVRAQGVGADDVRWVLHPGSLLLGRVSADLEVSMHSRDLDEDNAWLTARVARSLFGNTIVAREIQAAAPLSALQKPLKLPYLPVDAVIRLNLDELRVVDMAPERVEGLAYLTQTQWKLGQPVALGDYRIALSTPEDAVVATLSDSDSAKVSIQGKAELSAERAYAVDIQLKPKLDTPASVANQMKALGRTDAQGWYRVRQDGSF</sequence>
<dbReference type="GO" id="GO:0015628">
    <property type="term" value="P:protein secretion by the type II secretion system"/>
    <property type="evidence" value="ECO:0007669"/>
    <property type="project" value="InterPro"/>
</dbReference>
<keyword evidence="7" id="KW-0812">Transmembrane</keyword>
<keyword evidence="8" id="KW-0653">Protein transport</keyword>
<dbReference type="OrthoDB" id="6118198at2"/>
<keyword evidence="4" id="KW-0813">Transport</keyword>
<dbReference type="AlphaFoldDB" id="A0A1Y1SC96"/>
<evidence type="ECO:0000256" key="5">
    <source>
        <dbReference type="ARBA" id="ARBA00022475"/>
    </source>
</evidence>
<keyword evidence="9" id="KW-0472">Membrane</keyword>
<dbReference type="Proteomes" id="UP000192342">
    <property type="component" value="Unassembled WGS sequence"/>
</dbReference>
<evidence type="ECO:0000256" key="9">
    <source>
        <dbReference type="ARBA" id="ARBA00023136"/>
    </source>
</evidence>
<gene>
    <name evidence="11" type="ORF">ATO7_13133</name>
</gene>
<name>A0A1Y1SC96_9GAMM</name>
<dbReference type="InterPro" id="IPR022792">
    <property type="entry name" value="T2SS_protein-GspN"/>
</dbReference>
<comment type="subcellular location">
    <subcellularLocation>
        <location evidence="1">Cell inner membrane</location>
    </subcellularLocation>
</comment>
<dbReference type="GO" id="GO:0005886">
    <property type="term" value="C:plasma membrane"/>
    <property type="evidence" value="ECO:0007669"/>
    <property type="project" value="UniProtKB-SubCell"/>
</dbReference>
<dbReference type="Pfam" id="PF01203">
    <property type="entry name" value="T2SSN"/>
    <property type="match status" value="1"/>
</dbReference>
<dbReference type="RefSeq" id="WP_083562446.1">
    <property type="nucleotide sequence ID" value="NZ_AQQV01000003.1"/>
</dbReference>
<keyword evidence="6" id="KW-0997">Cell inner membrane</keyword>